<gene>
    <name evidence="2" type="ORF">NCTC13765_02072</name>
</gene>
<dbReference type="EC" id="3.7.1.-" evidence="2"/>
<feature type="domain" description="AB hydrolase-1" evidence="1">
    <location>
        <begin position="20"/>
        <end position="126"/>
    </location>
</feature>
<dbReference type="EMBL" id="UHFR01000005">
    <property type="protein sequence ID" value="SUN77545.1"/>
    <property type="molecule type" value="Genomic_DNA"/>
</dbReference>
<dbReference type="InterPro" id="IPR050266">
    <property type="entry name" value="AB_hydrolase_sf"/>
</dbReference>
<accession>A0A380L2G6</accession>
<keyword evidence="3" id="KW-1185">Reference proteome</keyword>
<dbReference type="PANTHER" id="PTHR43798:SF6">
    <property type="entry name" value="HYDROLASE, PUTATIVE (AFU_ORTHOLOGUE AFUA_4G13070)-RELATED"/>
    <property type="match status" value="1"/>
</dbReference>
<proteinExistence type="predicted"/>
<dbReference type="InterPro" id="IPR018202">
    <property type="entry name" value="Ser_caboxypep_ser_AS"/>
</dbReference>
<dbReference type="RefSeq" id="WP_223873776.1">
    <property type="nucleotide sequence ID" value="NZ_UHFR01000005.1"/>
</dbReference>
<keyword evidence="2" id="KW-0378">Hydrolase</keyword>
<dbReference type="PROSITE" id="PS00131">
    <property type="entry name" value="CARBOXYPEPT_SER_SER"/>
    <property type="match status" value="1"/>
</dbReference>
<dbReference type="Proteomes" id="UP000254634">
    <property type="component" value="Unassembled WGS sequence"/>
</dbReference>
<reference evidence="2" key="1">
    <citation type="submission" date="2018-06" db="EMBL/GenBank/DDBJ databases">
        <authorList>
            <consortium name="Pathogen Informatics"/>
            <person name="Doyle S."/>
        </authorList>
    </citation>
    <scope>NUCLEOTIDE SEQUENCE [LARGE SCALE GENOMIC DNA]</scope>
    <source>
        <strain evidence="2">NCTC13765</strain>
    </source>
</reference>
<dbReference type="Pfam" id="PF00561">
    <property type="entry name" value="Abhydrolase_1"/>
    <property type="match status" value="1"/>
</dbReference>
<sequence>MFYKVQGNDLHYQVIGEGTPVLLLHGLTCSSDLMIGCMEPIFERKPGYQRIYVDLPGMGGSSGNLEVASSNAILDILLSFIDAELAGKAFLLVGESYGGYLARGILAEKVSQVLGLMLICPLIKLNPADRILPQKSLVVGDLSIDKEDKVEEFFQIAVKQTAHTYQRFEKEVVAGK</sequence>
<dbReference type="InterPro" id="IPR029058">
    <property type="entry name" value="AB_hydrolase_fold"/>
</dbReference>
<dbReference type="Gene3D" id="3.40.50.1820">
    <property type="entry name" value="alpha/beta hydrolase"/>
    <property type="match status" value="1"/>
</dbReference>
<evidence type="ECO:0000259" key="1">
    <source>
        <dbReference type="Pfam" id="PF00561"/>
    </source>
</evidence>
<dbReference type="InterPro" id="IPR000073">
    <property type="entry name" value="AB_hydrolase_1"/>
</dbReference>
<dbReference type="AlphaFoldDB" id="A0A380L2G6"/>
<evidence type="ECO:0000313" key="3">
    <source>
        <dbReference type="Proteomes" id="UP000254634"/>
    </source>
</evidence>
<dbReference type="STRING" id="1123307.GCA_000380065_00143"/>
<protein>
    <submittedName>
        <fullName evidence="2">2-hydroxy-6-oxo-6-phenylhexa-2,4-dienoate hydrolase</fullName>
        <ecNumber evidence="2">3.7.1.-</ecNumber>
    </submittedName>
</protein>
<organism evidence="2 3">
    <name type="scientific">Streptococcus massiliensis</name>
    <dbReference type="NCBI Taxonomy" id="313439"/>
    <lineage>
        <taxon>Bacteria</taxon>
        <taxon>Bacillati</taxon>
        <taxon>Bacillota</taxon>
        <taxon>Bacilli</taxon>
        <taxon>Lactobacillales</taxon>
        <taxon>Streptococcaceae</taxon>
        <taxon>Streptococcus</taxon>
    </lineage>
</organism>
<name>A0A380L2G6_9STRE</name>
<dbReference type="SUPFAM" id="SSF53474">
    <property type="entry name" value="alpha/beta-Hydrolases"/>
    <property type="match status" value="1"/>
</dbReference>
<evidence type="ECO:0000313" key="2">
    <source>
        <dbReference type="EMBL" id="SUN77545.1"/>
    </source>
</evidence>
<dbReference type="GO" id="GO:0004185">
    <property type="term" value="F:serine-type carboxypeptidase activity"/>
    <property type="evidence" value="ECO:0007669"/>
    <property type="project" value="InterPro"/>
</dbReference>
<dbReference type="PANTHER" id="PTHR43798">
    <property type="entry name" value="MONOACYLGLYCEROL LIPASE"/>
    <property type="match status" value="1"/>
</dbReference>